<gene>
    <name evidence="1" type="ORF">COO91_00925</name>
</gene>
<sequence>MHTPKPVQVGDKVLILRPFYVTGKVGVVCGREPRSGAQLNLSST</sequence>
<proteinExistence type="predicted"/>
<dbReference type="EMBL" id="CP024785">
    <property type="protein sequence ID" value="AUB35071.1"/>
    <property type="molecule type" value="Genomic_DNA"/>
</dbReference>
<dbReference type="Proteomes" id="UP000232003">
    <property type="component" value="Chromosome"/>
</dbReference>
<reference evidence="1 2" key="1">
    <citation type="submission" date="2017-11" db="EMBL/GenBank/DDBJ databases">
        <title>Complete genome of a free-living desiccation-tolerant cyanobacterium and its photosynthetic adaptation to extreme terrestrial habitat.</title>
        <authorList>
            <person name="Shang J."/>
        </authorList>
    </citation>
    <scope>NUCLEOTIDE SEQUENCE [LARGE SCALE GENOMIC DNA]</scope>
    <source>
        <strain evidence="1 2">CCNUN1</strain>
    </source>
</reference>
<accession>A0A2K8SI03</accession>
<dbReference type="KEGG" id="nfl:COO91_00925"/>
<organism evidence="1 2">
    <name type="scientific">Nostoc flagelliforme CCNUN1</name>
    <dbReference type="NCBI Taxonomy" id="2038116"/>
    <lineage>
        <taxon>Bacteria</taxon>
        <taxon>Bacillati</taxon>
        <taxon>Cyanobacteriota</taxon>
        <taxon>Cyanophyceae</taxon>
        <taxon>Nostocales</taxon>
        <taxon>Nostocaceae</taxon>
        <taxon>Nostoc</taxon>
    </lineage>
</organism>
<evidence type="ECO:0000313" key="1">
    <source>
        <dbReference type="EMBL" id="AUB35071.1"/>
    </source>
</evidence>
<evidence type="ECO:0000313" key="2">
    <source>
        <dbReference type="Proteomes" id="UP000232003"/>
    </source>
</evidence>
<name>A0A2K8SI03_9NOSO</name>
<dbReference type="AlphaFoldDB" id="A0A2K8SI03"/>
<keyword evidence="2" id="KW-1185">Reference proteome</keyword>
<protein>
    <submittedName>
        <fullName evidence="1">Uncharacterized protein</fullName>
    </submittedName>
</protein>